<feature type="domain" description="Adenine deaminase C-terminal" evidence="8">
    <location>
        <begin position="393"/>
        <end position="557"/>
    </location>
</feature>
<dbReference type="InterPro" id="IPR026912">
    <property type="entry name" value="Adenine_deam_C"/>
</dbReference>
<dbReference type="SUPFAM" id="SSF51556">
    <property type="entry name" value="Metallo-dependent hydrolases"/>
    <property type="match status" value="1"/>
</dbReference>
<accession>A0A419V067</accession>
<dbReference type="Gene3D" id="2.30.40.10">
    <property type="entry name" value="Urease, subunit C, domain 1"/>
    <property type="match status" value="1"/>
</dbReference>
<feature type="domain" description="Amidohydrolase-related" evidence="7">
    <location>
        <begin position="56"/>
        <end position="337"/>
    </location>
</feature>
<dbReference type="GO" id="GO:0000034">
    <property type="term" value="F:adenine deaminase activity"/>
    <property type="evidence" value="ECO:0007669"/>
    <property type="project" value="UniProtKB-UniRule"/>
</dbReference>
<dbReference type="AlphaFoldDB" id="A0A419V067"/>
<evidence type="ECO:0000256" key="4">
    <source>
        <dbReference type="ARBA" id="ARBA00023211"/>
    </source>
</evidence>
<dbReference type="OrthoDB" id="9775607at2"/>
<name>A0A419V067_9BACL</name>
<protein>
    <recommendedName>
        <fullName evidence="2 6">Adenine deaminase</fullName>
        <shortName evidence="6">Adenase</shortName>
        <shortName evidence="6">Adenine aminase</shortName>
        <ecNumber evidence="2 6">3.5.4.2</ecNumber>
    </recommendedName>
</protein>
<comment type="catalytic activity">
    <reaction evidence="5 6">
        <text>adenine + H2O + H(+) = hypoxanthine + NH4(+)</text>
        <dbReference type="Rhea" id="RHEA:23688"/>
        <dbReference type="ChEBI" id="CHEBI:15377"/>
        <dbReference type="ChEBI" id="CHEBI:15378"/>
        <dbReference type="ChEBI" id="CHEBI:16708"/>
        <dbReference type="ChEBI" id="CHEBI:17368"/>
        <dbReference type="ChEBI" id="CHEBI:28938"/>
        <dbReference type="EC" id="3.5.4.2"/>
    </reaction>
</comment>
<sequence length="567" mass="62823">MQVDTLILGARVFNSYIKRFEVKNAALLDSRFFYIGDRGPADFQADSVVHAEGKWMIPGLIDIHLHIESSMVSPAVFSEALLERGITTIVPEPHEMANVFGLEGVQQMINVSRECAVDMFYAIPSSVPATDWETTGGSIAIEDVETLIQSESVACMGEIMNYNDIVQQKNGRTLELLDYLRRHHPAMIIEGHVPRLMDLDLQRMLYAGVNSDHTHQTVEGLEERIKAGMFVEIQEKSMSAPVMDYLIQEDVNEHFCFVTDDIMPDDLHRTGHLDMILRKAVRMGMSPEDALYACTFTPARRMGFSDRGAIKAGSNADFVLLNDLETFTVDRVYKNGKPSVPYQAVDSDRKAFPDSFYKSIRLSDLSGDDFRIPVLTTDVSSLQRVIMVKDGSTFTTEEQHDITVSGQELLWENSSFGLLSTFERYGRNGNHSHVLIGGDVLDRGAVATSYSHDNHNLLVAGHSASDMALAANEVIAHQGGICVVENGEVLAMIYLPVGGILTEEPLQSFAPKVQKVRDALKQLGYRHYNPFMSLSTLSLPVSPALKLTDQGLIDVQKGCIVSTAVND</sequence>
<dbReference type="GO" id="GO:0006146">
    <property type="term" value="P:adenine catabolic process"/>
    <property type="evidence" value="ECO:0007669"/>
    <property type="project" value="InterPro"/>
</dbReference>
<keyword evidence="3 6" id="KW-0378">Hydrolase</keyword>
<evidence type="ECO:0000256" key="5">
    <source>
        <dbReference type="ARBA" id="ARBA00047720"/>
    </source>
</evidence>
<dbReference type="HAMAP" id="MF_01518">
    <property type="entry name" value="Adenine_deamin"/>
    <property type="match status" value="1"/>
</dbReference>
<keyword evidence="4 6" id="KW-0464">Manganese</keyword>
<keyword evidence="10" id="KW-1185">Reference proteome</keyword>
<dbReference type="PANTHER" id="PTHR11113">
    <property type="entry name" value="N-ACETYLGLUCOSAMINE-6-PHOSPHATE DEACETYLASE"/>
    <property type="match status" value="1"/>
</dbReference>
<dbReference type="Pfam" id="PF01979">
    <property type="entry name" value="Amidohydro_1"/>
    <property type="match status" value="1"/>
</dbReference>
<dbReference type="Proteomes" id="UP000285120">
    <property type="component" value="Unassembled WGS sequence"/>
</dbReference>
<comment type="caution">
    <text evidence="9">The sequence shown here is derived from an EMBL/GenBank/DDBJ whole genome shotgun (WGS) entry which is preliminary data.</text>
</comment>
<dbReference type="EMBL" id="RAPK01000010">
    <property type="protein sequence ID" value="RKD71323.1"/>
    <property type="molecule type" value="Genomic_DNA"/>
</dbReference>
<dbReference type="EC" id="3.5.4.2" evidence="2 6"/>
<dbReference type="Pfam" id="PF13382">
    <property type="entry name" value="Adenine_deam_C"/>
    <property type="match status" value="1"/>
</dbReference>
<dbReference type="InterPro" id="IPR006680">
    <property type="entry name" value="Amidohydro-rel"/>
</dbReference>
<evidence type="ECO:0000256" key="1">
    <source>
        <dbReference type="ARBA" id="ARBA00006773"/>
    </source>
</evidence>
<evidence type="ECO:0000259" key="7">
    <source>
        <dbReference type="Pfam" id="PF01979"/>
    </source>
</evidence>
<evidence type="ECO:0000259" key="8">
    <source>
        <dbReference type="Pfam" id="PF13382"/>
    </source>
</evidence>
<dbReference type="InterPro" id="IPR011059">
    <property type="entry name" value="Metal-dep_hydrolase_composite"/>
</dbReference>
<dbReference type="PANTHER" id="PTHR11113:SF2">
    <property type="entry name" value="ADENINE DEAMINASE"/>
    <property type="match status" value="1"/>
</dbReference>
<dbReference type="RefSeq" id="WP_120193862.1">
    <property type="nucleotide sequence ID" value="NZ_RAPK01000010.1"/>
</dbReference>
<gene>
    <name evidence="6" type="primary">ade</name>
    <name evidence="9" type="ORF">ATL39_2719</name>
</gene>
<reference evidence="9 10" key="1">
    <citation type="submission" date="2018-09" db="EMBL/GenBank/DDBJ databases">
        <title>Genomic Encyclopedia of Archaeal and Bacterial Type Strains, Phase II (KMG-II): from individual species to whole genera.</title>
        <authorList>
            <person name="Goeker M."/>
        </authorList>
    </citation>
    <scope>NUCLEOTIDE SEQUENCE [LARGE SCALE GENOMIC DNA]</scope>
    <source>
        <strain evidence="9 10">DSM 17008</strain>
    </source>
</reference>
<evidence type="ECO:0000256" key="2">
    <source>
        <dbReference type="ARBA" id="ARBA00012782"/>
    </source>
</evidence>
<comment type="cofactor">
    <cofactor evidence="6">
        <name>Mn(2+)</name>
        <dbReference type="ChEBI" id="CHEBI:29035"/>
    </cofactor>
</comment>
<evidence type="ECO:0000313" key="10">
    <source>
        <dbReference type="Proteomes" id="UP000285120"/>
    </source>
</evidence>
<organism evidence="9 10">
    <name type="scientific">Sinobaca qinghaiensis</name>
    <dbReference type="NCBI Taxonomy" id="342944"/>
    <lineage>
        <taxon>Bacteria</taxon>
        <taxon>Bacillati</taxon>
        <taxon>Bacillota</taxon>
        <taxon>Bacilli</taxon>
        <taxon>Bacillales</taxon>
        <taxon>Sporolactobacillaceae</taxon>
        <taxon>Sinobaca</taxon>
    </lineage>
</organism>
<dbReference type="InterPro" id="IPR006679">
    <property type="entry name" value="Adenine_deam"/>
</dbReference>
<comment type="similarity">
    <text evidence="1 6">Belongs to the metallo-dependent hydrolases superfamily. Adenine deaminase family.</text>
</comment>
<evidence type="ECO:0000256" key="6">
    <source>
        <dbReference type="HAMAP-Rule" id="MF_01518"/>
    </source>
</evidence>
<dbReference type="InterPro" id="IPR032466">
    <property type="entry name" value="Metal_Hydrolase"/>
</dbReference>
<proteinExistence type="inferred from homology"/>
<evidence type="ECO:0000313" key="9">
    <source>
        <dbReference type="EMBL" id="RKD71323.1"/>
    </source>
</evidence>
<dbReference type="SUPFAM" id="SSF51338">
    <property type="entry name" value="Composite domain of metallo-dependent hydrolases"/>
    <property type="match status" value="1"/>
</dbReference>
<evidence type="ECO:0000256" key="3">
    <source>
        <dbReference type="ARBA" id="ARBA00022801"/>
    </source>
</evidence>
<dbReference type="Gene3D" id="3.20.20.140">
    <property type="entry name" value="Metal-dependent hydrolases"/>
    <property type="match status" value="1"/>
</dbReference>